<evidence type="ECO:0000313" key="3">
    <source>
        <dbReference type="Proteomes" id="UP000422736"/>
    </source>
</evidence>
<feature type="region of interest" description="Disordered" evidence="1">
    <location>
        <begin position="349"/>
        <end position="440"/>
    </location>
</feature>
<evidence type="ECO:0000256" key="1">
    <source>
        <dbReference type="SAM" id="MobiDB-lite"/>
    </source>
</evidence>
<feature type="region of interest" description="Disordered" evidence="1">
    <location>
        <begin position="298"/>
        <end position="327"/>
    </location>
</feature>
<feature type="compositionally biased region" description="Acidic residues" evidence="1">
    <location>
        <begin position="384"/>
        <end position="394"/>
    </location>
</feature>
<keyword evidence="3" id="KW-1185">Reference proteome</keyword>
<dbReference type="InterPro" id="IPR002495">
    <property type="entry name" value="Glyco_trans_8"/>
</dbReference>
<dbReference type="EMBL" id="CP015054">
    <property type="protein sequence ID" value="QGN13873.1"/>
    <property type="molecule type" value="Genomic_DNA"/>
</dbReference>
<dbReference type="Gene3D" id="3.90.550.10">
    <property type="entry name" value="Spore Coat Polysaccharide Biosynthesis Protein SpsA, Chain A"/>
    <property type="match status" value="1"/>
</dbReference>
<dbReference type="Proteomes" id="UP000422736">
    <property type="component" value="Chromosome 1"/>
</dbReference>
<dbReference type="SUPFAM" id="SSF53448">
    <property type="entry name" value="Nucleotide-diphospho-sugar transferases"/>
    <property type="match status" value="1"/>
</dbReference>
<proteinExistence type="predicted"/>
<dbReference type="PANTHER" id="PTHR11183">
    <property type="entry name" value="GLYCOGENIN SUBFAMILY MEMBER"/>
    <property type="match status" value="1"/>
</dbReference>
<gene>
    <name evidence="2" type="primary">GLG1</name>
    <name evidence="2" type="ORF">FIM1_519</name>
</gene>
<dbReference type="InterPro" id="IPR029044">
    <property type="entry name" value="Nucleotide-diphossugar_trans"/>
</dbReference>
<organism evidence="2 3">
    <name type="scientific">Kluyveromyces marxianus</name>
    <name type="common">Yeast</name>
    <name type="synonym">Candida kefyr</name>
    <dbReference type="NCBI Taxonomy" id="4911"/>
    <lineage>
        <taxon>Eukaryota</taxon>
        <taxon>Fungi</taxon>
        <taxon>Dikarya</taxon>
        <taxon>Ascomycota</taxon>
        <taxon>Saccharomycotina</taxon>
        <taxon>Saccharomycetes</taxon>
        <taxon>Saccharomycetales</taxon>
        <taxon>Saccharomycetaceae</taxon>
        <taxon>Kluyveromyces</taxon>
    </lineage>
</organism>
<feature type="compositionally biased region" description="Low complexity" evidence="1">
    <location>
        <begin position="395"/>
        <end position="408"/>
    </location>
</feature>
<dbReference type="InterPro" id="IPR050587">
    <property type="entry name" value="GNT1/Glycosyltrans_8"/>
</dbReference>
<dbReference type="CDD" id="cd02537">
    <property type="entry name" value="GT8_Glycogenin"/>
    <property type="match status" value="1"/>
</dbReference>
<sequence length="453" mass="51342">MLGVVTLLYSLDYLPGTLTLAYQLRKFMTEGSKDKELCLVLSSELLDEGQLSESAVKVLGELFDTIIEVEPVDLTDPVVKQNQANLMMLNNRSELAFTFMKLHMWELTQYEKILYLDSDVLPLDSDIFRIFDHVTNQTSDQIAAVPDCGWPDLFNSGVMVVKPDKGKYEELHDLAKRELSIDGADQGILNQFFNPMCHDGDKLTEWIRLPFFYNVTSPGAGYQYTPALKFFANKLKLVHFIGKNKPWNYSQHGGRYNDKYRNQWWALYMELCQRYFQSDLDIDIDNLCRHTANLGVSGAASQADYPEDTKPAWDPATEAPPKDLPAEAPNLKIVNSYSWEEELVVVPDEEAEGPALAPDDIEDSLPRSQREPLVEPMVNVGSDGDMETETETELELGSRTESSSSNRASEPKPSAAPPRPDQYVPPRYEKPKPIFPWESDTEYKATRVFPGDE</sequence>
<protein>
    <submittedName>
        <fullName evidence="2">GT8_Glycogenin</fullName>
    </submittedName>
</protein>
<feature type="compositionally biased region" description="Basic and acidic residues" evidence="1">
    <location>
        <begin position="364"/>
        <end position="373"/>
    </location>
</feature>
<name>A0ABX6ES00_KLUMA</name>
<evidence type="ECO:0000313" key="2">
    <source>
        <dbReference type="EMBL" id="QGN13873.1"/>
    </source>
</evidence>
<reference evidence="2 3" key="1">
    <citation type="submission" date="2016-03" db="EMBL/GenBank/DDBJ databases">
        <title>How can Kluyveromyces marxianus grow so fast - potential evolutionary course in Saccharomyces Complex revealed by comparative genomics.</title>
        <authorList>
            <person name="Mo W."/>
            <person name="Lu W."/>
            <person name="Yang X."/>
            <person name="Qi J."/>
            <person name="Lv H."/>
        </authorList>
    </citation>
    <scope>NUCLEOTIDE SEQUENCE [LARGE SCALE GENOMIC DNA]</scope>
    <source>
        <strain evidence="2 3">FIM1</strain>
    </source>
</reference>
<dbReference type="Pfam" id="PF01501">
    <property type="entry name" value="Glyco_transf_8"/>
    <property type="match status" value="1"/>
</dbReference>
<accession>A0ABX6ES00</accession>